<dbReference type="KEGG" id="gms:SOIL9_48010"/>
<proteinExistence type="predicted"/>
<reference evidence="1 2" key="1">
    <citation type="submission" date="2019-05" db="EMBL/GenBank/DDBJ databases">
        <authorList>
            <consortium name="Science for Life Laboratories"/>
        </authorList>
    </citation>
    <scope>NUCLEOTIDE SEQUENCE [LARGE SCALE GENOMIC DNA]</scope>
    <source>
        <strain evidence="1">Soil9</strain>
    </source>
</reference>
<dbReference type="EMBL" id="LR593886">
    <property type="protein sequence ID" value="VTR92913.1"/>
    <property type="molecule type" value="Genomic_DNA"/>
</dbReference>
<dbReference type="AlphaFoldDB" id="A0A6P2CVI1"/>
<evidence type="ECO:0000313" key="2">
    <source>
        <dbReference type="Proteomes" id="UP000464178"/>
    </source>
</evidence>
<dbReference type="InterPro" id="IPR034660">
    <property type="entry name" value="DinB/YfiT-like"/>
</dbReference>
<evidence type="ECO:0008006" key="3">
    <source>
        <dbReference type="Google" id="ProtNLM"/>
    </source>
</evidence>
<dbReference type="RefSeq" id="WP_162667711.1">
    <property type="nucleotide sequence ID" value="NZ_LR593886.1"/>
</dbReference>
<dbReference type="Proteomes" id="UP000464178">
    <property type="component" value="Chromosome"/>
</dbReference>
<organism evidence="1 2">
    <name type="scientific">Gemmata massiliana</name>
    <dbReference type="NCBI Taxonomy" id="1210884"/>
    <lineage>
        <taxon>Bacteria</taxon>
        <taxon>Pseudomonadati</taxon>
        <taxon>Planctomycetota</taxon>
        <taxon>Planctomycetia</taxon>
        <taxon>Gemmatales</taxon>
        <taxon>Gemmataceae</taxon>
        <taxon>Gemmata</taxon>
    </lineage>
</organism>
<dbReference type="SUPFAM" id="SSF109854">
    <property type="entry name" value="DinB/YfiT-like putative metalloenzymes"/>
    <property type="match status" value="1"/>
</dbReference>
<gene>
    <name evidence="1" type="ORF">SOIL9_48010</name>
</gene>
<protein>
    <recommendedName>
        <fullName evidence="3">DinB-like domain-containing protein</fullName>
    </recommendedName>
</protein>
<sequence length="190" mass="20363">MTPEPVSPHLCTGDPTLGSSGALRALAGLLRQLFELIESLSDEEYTRKPVGVVESSVSGHVRHNLDHVAALLHGLPTGHVCYDHRSRGTDVERDRRTALGTILRLEGALFAFAWGEVPQLITLSALVAPDLPPVLAQTSPARELAFVVSHTIHHNALVRVMVKALGADVPADFGYAPSTIAYKGSRLCAH</sequence>
<evidence type="ECO:0000313" key="1">
    <source>
        <dbReference type="EMBL" id="VTR92913.1"/>
    </source>
</evidence>
<dbReference type="PANTHER" id="PTHR39473">
    <property type="match status" value="1"/>
</dbReference>
<keyword evidence="2" id="KW-1185">Reference proteome</keyword>
<dbReference type="PANTHER" id="PTHR39473:SF1">
    <property type="entry name" value="DINB-LIKE DOMAIN-CONTAINING PROTEIN"/>
    <property type="match status" value="1"/>
</dbReference>
<accession>A0A6P2CVI1</accession>
<name>A0A6P2CVI1_9BACT</name>